<feature type="compositionally biased region" description="Basic and acidic residues" evidence="1">
    <location>
        <begin position="622"/>
        <end position="634"/>
    </location>
</feature>
<evidence type="ECO:0000313" key="3">
    <source>
        <dbReference type="Proteomes" id="UP000224006"/>
    </source>
</evidence>
<feature type="compositionally biased region" description="Low complexity" evidence="1">
    <location>
        <begin position="1293"/>
        <end position="1323"/>
    </location>
</feature>
<feature type="compositionally biased region" description="Basic and acidic residues" evidence="1">
    <location>
        <begin position="670"/>
        <end position="683"/>
    </location>
</feature>
<feature type="region of interest" description="Disordered" evidence="1">
    <location>
        <begin position="320"/>
        <end position="347"/>
    </location>
</feature>
<dbReference type="Proteomes" id="UP000224006">
    <property type="component" value="Chromosome VI"/>
</dbReference>
<feature type="compositionally biased region" description="Low complexity" evidence="1">
    <location>
        <begin position="874"/>
        <end position="918"/>
    </location>
</feature>
<feature type="compositionally biased region" description="Pro residues" evidence="1">
    <location>
        <begin position="1261"/>
        <end position="1273"/>
    </location>
</feature>
<feature type="compositionally biased region" description="Basic and acidic residues" evidence="1">
    <location>
        <begin position="801"/>
        <end position="819"/>
    </location>
</feature>
<feature type="region of interest" description="Disordered" evidence="1">
    <location>
        <begin position="962"/>
        <end position="1160"/>
    </location>
</feature>
<feature type="compositionally biased region" description="Pro residues" evidence="1">
    <location>
        <begin position="1324"/>
        <end position="1334"/>
    </location>
</feature>
<feature type="compositionally biased region" description="Basic and acidic residues" evidence="1">
    <location>
        <begin position="1025"/>
        <end position="1056"/>
    </location>
</feature>
<evidence type="ECO:0000256" key="1">
    <source>
        <dbReference type="SAM" id="MobiDB-lite"/>
    </source>
</evidence>
<keyword evidence="3" id="KW-1185">Reference proteome</keyword>
<reference evidence="2 3" key="1">
    <citation type="submission" date="2017-09" db="EMBL/GenBank/DDBJ databases">
        <title>Genome sequencing of Besnoitia besnoiti strain Bb-Ger1.</title>
        <authorList>
            <person name="Schares G."/>
            <person name="Venepally P."/>
            <person name="Lorenzi H.A."/>
        </authorList>
    </citation>
    <scope>NUCLEOTIDE SEQUENCE [LARGE SCALE GENOMIC DNA]</scope>
    <source>
        <strain evidence="2 3">Bb-Ger1</strain>
    </source>
</reference>
<dbReference type="GeneID" id="40311571"/>
<feature type="compositionally biased region" description="Basic and acidic residues" evidence="1">
    <location>
        <begin position="1078"/>
        <end position="1160"/>
    </location>
</feature>
<feature type="region of interest" description="Disordered" evidence="1">
    <location>
        <begin position="1184"/>
        <end position="1336"/>
    </location>
</feature>
<feature type="compositionally biased region" description="Basic and acidic residues" evidence="1">
    <location>
        <begin position="743"/>
        <end position="770"/>
    </location>
</feature>
<feature type="compositionally biased region" description="Low complexity" evidence="1">
    <location>
        <begin position="1184"/>
        <end position="1214"/>
    </location>
</feature>
<dbReference type="VEuPathDB" id="ToxoDB:BESB_066450"/>
<feature type="compositionally biased region" description="Low complexity" evidence="1">
    <location>
        <begin position="23"/>
        <end position="34"/>
    </location>
</feature>
<feature type="region of interest" description="Disordered" evidence="1">
    <location>
        <begin position="366"/>
        <end position="393"/>
    </location>
</feature>
<dbReference type="KEGG" id="bbes:BESB_066450"/>
<feature type="region of interest" description="Disordered" evidence="1">
    <location>
        <begin position="553"/>
        <end position="576"/>
    </location>
</feature>
<feature type="region of interest" description="Disordered" evidence="1">
    <location>
        <begin position="23"/>
        <end position="46"/>
    </location>
</feature>
<organism evidence="2 3">
    <name type="scientific">Besnoitia besnoiti</name>
    <name type="common">Apicomplexan protozoan</name>
    <dbReference type="NCBI Taxonomy" id="94643"/>
    <lineage>
        <taxon>Eukaryota</taxon>
        <taxon>Sar</taxon>
        <taxon>Alveolata</taxon>
        <taxon>Apicomplexa</taxon>
        <taxon>Conoidasida</taxon>
        <taxon>Coccidia</taxon>
        <taxon>Eucoccidiorida</taxon>
        <taxon>Eimeriorina</taxon>
        <taxon>Sarcocystidae</taxon>
        <taxon>Besnoitia</taxon>
    </lineage>
</organism>
<feature type="compositionally biased region" description="Low complexity" evidence="1">
    <location>
        <begin position="655"/>
        <end position="667"/>
    </location>
</feature>
<evidence type="ECO:0000313" key="2">
    <source>
        <dbReference type="EMBL" id="PFH34612.1"/>
    </source>
</evidence>
<feature type="region of interest" description="Disordered" evidence="1">
    <location>
        <begin position="729"/>
        <end position="939"/>
    </location>
</feature>
<protein>
    <submittedName>
        <fullName evidence="2">Uncharacterized protein</fullName>
    </submittedName>
</protein>
<feature type="compositionally biased region" description="Low complexity" evidence="1">
    <location>
        <begin position="635"/>
        <end position="647"/>
    </location>
</feature>
<gene>
    <name evidence="2" type="ORF">BESB_066450</name>
</gene>
<dbReference type="EMBL" id="NWUJ01000006">
    <property type="protein sequence ID" value="PFH34612.1"/>
    <property type="molecule type" value="Genomic_DNA"/>
</dbReference>
<dbReference type="RefSeq" id="XP_029218621.1">
    <property type="nucleotide sequence ID" value="XM_029365038.1"/>
</dbReference>
<feature type="region of interest" description="Disordered" evidence="1">
    <location>
        <begin position="67"/>
        <end position="158"/>
    </location>
</feature>
<proteinExistence type="predicted"/>
<feature type="compositionally biased region" description="Acidic residues" evidence="1">
    <location>
        <begin position="1009"/>
        <end position="1022"/>
    </location>
</feature>
<feature type="region of interest" description="Disordered" evidence="1">
    <location>
        <begin position="612"/>
        <end position="690"/>
    </location>
</feature>
<accession>A0A2A9MGT3</accession>
<comment type="caution">
    <text evidence="2">The sequence shown here is derived from an EMBL/GenBank/DDBJ whole genome shotgun (WGS) entry which is preliminary data.</text>
</comment>
<sequence>MGLPSQLLVSASTRHLTMSLLASPAAAGSPPSLAQDSQSCEPFLSPLRSSVGASVSRCAAKLGALPADADDWRHAARPSGELQGADENSLAGANLVSPQPSSLTRGRRKKSWLLSQLPNKTDTPSAESTAKKCKREGTRAEPSRVLSPSLPRQPAPLRRLSVSSSASVASFAAPSASFPLPVLRSPSAASQCSEDRAALCTPDRQLVRTAASSIPPASLPASLPFPLHCAFSQPLASIATPSAKGDDDEPLASFSQEDEGGLCLRSRSRAALARSIFSSRKRTPFYASPYLLPAHSLPRRSQADPSSTPGAARLNAWDFGSQDLQSGVPDRAEATDEEEPRSGEMPLSLLQGAVLSAATAREALGDRPAEEGADGAAGGGGHLPPSPSSCSCSLRSAHRRRSASCGAALPPSPSSWSCSSRSSQPCLLLPARGRKSAAALSAASSAEATHLPPSCASPPPSLPRRLAAVEPVAARGGLSRLPADGGWAEGPGGPCASLCLPPQASVSLHSAFLAPCEGEATRSSVVRDSRRSESRLSTCALCPSPVLSFSPSPQIGSKRGDSLQVGEPLSKGASSSFVARSVRRDDFSHGAPSPSFRFSFAAFFQRAARPAPLSAQGGQAARGEDSEAEARERGGAALPRPAFLPAADVRESAVEAEGAARGEATAAQDGPEKGPGDREDGNGRKKRRMSIGDLFYLASSAVRRLSKGRLAQPSATLVATEGVAAEGAALQEDRRAAAQQAEGGERATQEAEGSGEDRGEEREKGGKAEEGASQQCAEGAAESPRERAEGDESQVTGETPGEEKQNEEKNKSAEGEASRHSPPSGVETDSPVCVLTGDPGEGLEDCAADVCLPVPAANGMPSSSPLSSSPPPSSLDSASSPPSFTSEPSATPSSPLSGAAAPPSIAPLPFSAASPPSAVGSQPLATLPPPLCRSRRRRSSGAAALRFFNAHAGAMSSFRASLLNRQRTEDSGTSVGLREDERKASCKRLKTGAGENENGVRDRPQNGELDTEETGEQTDPAECETNVRREVNGGEREGGKKTEEERRRLELRRSQAGEEDDELLTAALCFFGPALTEEETKQMRQKAREEEERKRREEEERRRQEEQRLREEEERRRIEEEARRKQEELHRQEEERRRREQEQRKKAEAQKERLRKQKAEEAIAPTCGRVVQPAPLAPSAPFAFGAANLPLPSSRPTASSKAAASPALCFGAAPPASPAVPAPGVAGASSEASQQIAGRLPRLRIRRTLPNNPAEAGCEASPPPPAGSLPAFPPAASQHAAPPLFGGAQPLQAPVAASPGAPFSPPLLAAPSAASPPALALSPAPAPFAPPAPVAAPVSAENGLEAAGFGSANIFCAGGQAPGVPSAFAFKPGGGFRGRRGGGRRR</sequence>
<feature type="compositionally biased region" description="Polar residues" evidence="1">
    <location>
        <begin position="113"/>
        <end position="128"/>
    </location>
</feature>
<name>A0A2A9MGT3_BESBE</name>